<organism evidence="1 2">
    <name type="scientific">Stylosanthes scabra</name>
    <dbReference type="NCBI Taxonomy" id="79078"/>
    <lineage>
        <taxon>Eukaryota</taxon>
        <taxon>Viridiplantae</taxon>
        <taxon>Streptophyta</taxon>
        <taxon>Embryophyta</taxon>
        <taxon>Tracheophyta</taxon>
        <taxon>Spermatophyta</taxon>
        <taxon>Magnoliopsida</taxon>
        <taxon>eudicotyledons</taxon>
        <taxon>Gunneridae</taxon>
        <taxon>Pentapetalae</taxon>
        <taxon>rosids</taxon>
        <taxon>fabids</taxon>
        <taxon>Fabales</taxon>
        <taxon>Fabaceae</taxon>
        <taxon>Papilionoideae</taxon>
        <taxon>50 kb inversion clade</taxon>
        <taxon>dalbergioids sensu lato</taxon>
        <taxon>Dalbergieae</taxon>
        <taxon>Pterocarpus clade</taxon>
        <taxon>Stylosanthes</taxon>
    </lineage>
</organism>
<reference evidence="1 2" key="1">
    <citation type="journal article" date="2023" name="Plants (Basel)">
        <title>Bridging the Gap: Combining Genomics and Transcriptomics Approaches to Understand Stylosanthes scabra, an Orphan Legume from the Brazilian Caatinga.</title>
        <authorList>
            <person name="Ferreira-Neto J.R.C."/>
            <person name="da Silva M.D."/>
            <person name="Binneck E."/>
            <person name="de Melo N.F."/>
            <person name="da Silva R.H."/>
            <person name="de Melo A.L.T.M."/>
            <person name="Pandolfi V."/>
            <person name="Bustamante F.O."/>
            <person name="Brasileiro-Vidal A.C."/>
            <person name="Benko-Iseppon A.M."/>
        </authorList>
    </citation>
    <scope>NUCLEOTIDE SEQUENCE [LARGE SCALE GENOMIC DNA]</scope>
    <source>
        <tissue evidence="1">Leaves</tissue>
    </source>
</reference>
<keyword evidence="2" id="KW-1185">Reference proteome</keyword>
<evidence type="ECO:0000313" key="1">
    <source>
        <dbReference type="EMBL" id="MED6211026.1"/>
    </source>
</evidence>
<gene>
    <name evidence="1" type="ORF">PIB30_069690</name>
</gene>
<dbReference type="Proteomes" id="UP001341840">
    <property type="component" value="Unassembled WGS sequence"/>
</dbReference>
<dbReference type="EMBL" id="JASCZI010242426">
    <property type="protein sequence ID" value="MED6211026.1"/>
    <property type="molecule type" value="Genomic_DNA"/>
</dbReference>
<sequence>MRHLERQDRLLRRQGHQLQNTQNMIRQAFPDAVFTGLVHVSSSEDDSDVRDSKRGWLGLSTTLGQTNNLRAKFGAEVANESARNEKIAKKSLKAKSRAYAYALPCLGRHVLAGTGQYAYAPKGPIRMHQ</sequence>
<name>A0ABU6YM51_9FABA</name>
<evidence type="ECO:0000313" key="2">
    <source>
        <dbReference type="Proteomes" id="UP001341840"/>
    </source>
</evidence>
<accession>A0ABU6YM51</accession>
<protein>
    <submittedName>
        <fullName evidence="1">Uncharacterized protein</fullName>
    </submittedName>
</protein>
<proteinExistence type="predicted"/>
<comment type="caution">
    <text evidence="1">The sequence shown here is derived from an EMBL/GenBank/DDBJ whole genome shotgun (WGS) entry which is preliminary data.</text>
</comment>